<reference evidence="1 2" key="1">
    <citation type="submission" date="2020-08" db="EMBL/GenBank/DDBJ databases">
        <title>Above-ground endophytic microbial communities from plants in different locations in the United States.</title>
        <authorList>
            <person name="Frank C."/>
        </authorList>
    </citation>
    <scope>NUCLEOTIDE SEQUENCE [LARGE SCALE GENOMIC DNA]</scope>
    <source>
        <strain evidence="1 2">WP4_2_2</strain>
    </source>
</reference>
<dbReference type="RefSeq" id="WP_260175340.1">
    <property type="nucleotide sequence ID" value="NZ_JACHBW010000012.1"/>
</dbReference>
<comment type="caution">
    <text evidence="1">The sequence shown here is derived from an EMBL/GenBank/DDBJ whole genome shotgun (WGS) entry which is preliminary data.</text>
</comment>
<name>A0A7W9WU94_9BURK</name>
<dbReference type="EMBL" id="JACHBW010000012">
    <property type="protein sequence ID" value="MBB6104414.1"/>
    <property type="molecule type" value="Genomic_DNA"/>
</dbReference>
<dbReference type="Proteomes" id="UP000571554">
    <property type="component" value="Unassembled WGS sequence"/>
</dbReference>
<proteinExistence type="predicted"/>
<keyword evidence="2" id="KW-1185">Reference proteome</keyword>
<protein>
    <submittedName>
        <fullName evidence="1">Uncharacterized protein</fullName>
    </submittedName>
</protein>
<evidence type="ECO:0000313" key="1">
    <source>
        <dbReference type="EMBL" id="MBB6104414.1"/>
    </source>
</evidence>
<dbReference type="AlphaFoldDB" id="A0A7W9WU94"/>
<evidence type="ECO:0000313" key="2">
    <source>
        <dbReference type="Proteomes" id="UP000571554"/>
    </source>
</evidence>
<accession>A0A7W9WU94</accession>
<gene>
    <name evidence="1" type="ORF">F4827_004273</name>
</gene>
<sequence>MTALNATTTASMRPQTVELSERATAGDAQAALDLLELSMARGHRRIALLRYLQAEYLSAPLQAHHHDYVQRVAQRLSADALAGLAAEARRRRGIQA</sequence>
<organism evidence="1 2">
    <name type="scientific">Paraburkholderia bannensis</name>
    <dbReference type="NCBI Taxonomy" id="765414"/>
    <lineage>
        <taxon>Bacteria</taxon>
        <taxon>Pseudomonadati</taxon>
        <taxon>Pseudomonadota</taxon>
        <taxon>Betaproteobacteria</taxon>
        <taxon>Burkholderiales</taxon>
        <taxon>Burkholderiaceae</taxon>
        <taxon>Paraburkholderia</taxon>
    </lineage>
</organism>